<dbReference type="Proteomes" id="UP000658131">
    <property type="component" value="Unassembled WGS sequence"/>
</dbReference>
<accession>A0ABR7NM95</accession>
<comment type="caution">
    <text evidence="2">The sequence shown here is derived from an EMBL/GenBank/DDBJ whole genome shotgun (WGS) entry which is preliminary data.</text>
</comment>
<evidence type="ECO:0000313" key="2">
    <source>
        <dbReference type="EMBL" id="MBC8577535.1"/>
    </source>
</evidence>
<dbReference type="InterPro" id="IPR010690">
    <property type="entry name" value="YqfD"/>
</dbReference>
<feature type="transmembrane region" description="Helical" evidence="1">
    <location>
        <begin position="89"/>
        <end position="111"/>
    </location>
</feature>
<sequence length="391" mass="44758">MFLLTWLRWLRGTVTFLITGAFPERLVNLCIRSRLPVWGVSRRKDGLIAHTYARQYRRLRPMARASRTKIRVRERRGLPFWQYRYRHRWGLMAGGAGAVLLLIFLSTRIWIIDVRGCDKIEPRDITSQLSALGLRPGVAAREIDSRLMQRQMLLLDDRLAWIAINLVGSTAQIEVRERVRIPERLDPKDRAGNVVAACDGQIKYLEVYEGQPLVRVGDTVSKGEVIVSGIMEDQYGNTQLRYARAKVIAQVQEEQTVEVPMEQAQWVTSGDPRQRSYLSVFGRELPLFLPVFGGEEEAFSVSREECSLMGIPGLSLVGETHTPMRLETVRLTELQAKEAAMYQMKLMTEGDEVLSIVRRTASSDPRENCYRLTEHRIVEKDIAVEAEIFLN</sequence>
<dbReference type="EMBL" id="JACRTB010000035">
    <property type="protein sequence ID" value="MBC8577535.1"/>
    <property type="molecule type" value="Genomic_DNA"/>
</dbReference>
<gene>
    <name evidence="2" type="ORF">H8717_14135</name>
</gene>
<keyword evidence="1" id="KW-1133">Transmembrane helix</keyword>
<evidence type="ECO:0000256" key="1">
    <source>
        <dbReference type="SAM" id="Phobius"/>
    </source>
</evidence>
<keyword evidence="1" id="KW-0812">Transmembrane</keyword>
<reference evidence="2 3" key="1">
    <citation type="submission" date="2020-08" db="EMBL/GenBank/DDBJ databases">
        <title>Genome public.</title>
        <authorList>
            <person name="Liu C."/>
            <person name="Sun Q."/>
        </authorList>
    </citation>
    <scope>NUCLEOTIDE SEQUENCE [LARGE SCALE GENOMIC DNA]</scope>
    <source>
        <strain evidence="2 3">BX1</strain>
    </source>
</reference>
<keyword evidence="3" id="KW-1185">Reference proteome</keyword>
<keyword evidence="1" id="KW-0472">Membrane</keyword>
<proteinExistence type="predicted"/>
<dbReference type="RefSeq" id="WP_262400933.1">
    <property type="nucleotide sequence ID" value="NZ_JACRTB010000035.1"/>
</dbReference>
<organism evidence="2 3">
    <name type="scientific">Yanshouia hominis</name>
    <dbReference type="NCBI Taxonomy" id="2763673"/>
    <lineage>
        <taxon>Bacteria</taxon>
        <taxon>Bacillati</taxon>
        <taxon>Bacillota</taxon>
        <taxon>Clostridia</taxon>
        <taxon>Eubacteriales</taxon>
        <taxon>Oscillospiraceae</taxon>
        <taxon>Yanshouia</taxon>
    </lineage>
</organism>
<name>A0ABR7NM95_9FIRM</name>
<protein>
    <submittedName>
        <fullName evidence="2">Sporulation protein YqfD</fullName>
    </submittedName>
</protein>
<dbReference type="Pfam" id="PF06898">
    <property type="entry name" value="YqfD"/>
    <property type="match status" value="1"/>
</dbReference>
<evidence type="ECO:0000313" key="3">
    <source>
        <dbReference type="Proteomes" id="UP000658131"/>
    </source>
</evidence>